<organism evidence="2 3">
    <name type="scientific">Rhodococcus opacus</name>
    <name type="common">Nocardia opaca</name>
    <dbReference type="NCBI Taxonomy" id="37919"/>
    <lineage>
        <taxon>Bacteria</taxon>
        <taxon>Bacillati</taxon>
        <taxon>Actinomycetota</taxon>
        <taxon>Actinomycetes</taxon>
        <taxon>Mycobacteriales</taxon>
        <taxon>Nocardiaceae</taxon>
        <taxon>Rhodococcus</taxon>
    </lineage>
</organism>
<dbReference type="InterPro" id="IPR050312">
    <property type="entry name" value="IolE/XylAMocC-like"/>
</dbReference>
<reference evidence="2 3" key="1">
    <citation type="submission" date="2014-07" db="EMBL/GenBank/DDBJ databases">
        <title>Genome Sequence of Rhodococcus opacus Strain R7, a Biodegrader of Mono- and Polycyclic Aromatic Hydrocarbons.</title>
        <authorList>
            <person name="Di Gennaro P."/>
            <person name="Zampolli J."/>
            <person name="Presti I."/>
            <person name="Cappelletti M."/>
            <person name="D'Ursi P."/>
            <person name="Orro A."/>
            <person name="Mezzelani A."/>
            <person name="Milanesi L."/>
        </authorList>
    </citation>
    <scope>NUCLEOTIDE SEQUENCE [LARGE SCALE GENOMIC DNA]</scope>
    <source>
        <strain evidence="2 3">R7</strain>
    </source>
</reference>
<dbReference type="PANTHER" id="PTHR12110">
    <property type="entry name" value="HYDROXYPYRUVATE ISOMERASE"/>
    <property type="match status" value="1"/>
</dbReference>
<evidence type="ECO:0000313" key="2">
    <source>
        <dbReference type="EMBL" id="AII05704.1"/>
    </source>
</evidence>
<dbReference type="Pfam" id="PF01261">
    <property type="entry name" value="AP_endonuc_2"/>
    <property type="match status" value="1"/>
</dbReference>
<name>A0A076EQJ6_RHOOP</name>
<dbReference type="EMBL" id="CP008947">
    <property type="protein sequence ID" value="AII05704.1"/>
    <property type="molecule type" value="Genomic_DNA"/>
</dbReference>
<dbReference type="SUPFAM" id="SSF51658">
    <property type="entry name" value="Xylose isomerase-like"/>
    <property type="match status" value="1"/>
</dbReference>
<accession>A0A076EQJ6</accession>
<feature type="domain" description="Xylose isomerase-like TIM barrel" evidence="1">
    <location>
        <begin position="11"/>
        <end position="180"/>
    </location>
</feature>
<evidence type="ECO:0000259" key="1">
    <source>
        <dbReference type="Pfam" id="PF01261"/>
    </source>
</evidence>
<evidence type="ECO:0000313" key="3">
    <source>
        <dbReference type="Proteomes" id="UP000028488"/>
    </source>
</evidence>
<dbReference type="eggNOG" id="COG3622">
    <property type="taxonomic scope" value="Bacteria"/>
</dbReference>
<gene>
    <name evidence="2" type="ORF">EP51_14220</name>
</gene>
<dbReference type="Proteomes" id="UP000028488">
    <property type="component" value="Chromosome"/>
</dbReference>
<proteinExistence type="predicted"/>
<dbReference type="AlphaFoldDB" id="A0A076EQJ6"/>
<dbReference type="Gene3D" id="3.20.20.150">
    <property type="entry name" value="Divalent-metal-dependent TIM barrel enzymes"/>
    <property type="match status" value="1"/>
</dbReference>
<sequence length="199" mass="21285">MEPIWTDRTSSGRQRIERTISKAAAAASELDTGVLMVPLAEDPAEANRDVQLEAAAHNLRIAANVAADNGMVIGIEPMKLLPGLLVRSISEAVAVIEATDHKSAGIIFDTGHASDTDGDVESAFAMAFPYMVLLQIVDQPGRVEPTTDSLPLIRIAAEALRRGYRGLVDLEHGWRDLSIAGERNGVDAIKSFDAAVQES</sequence>
<protein>
    <recommendedName>
        <fullName evidence="1">Xylose isomerase-like TIM barrel domain-containing protein</fullName>
    </recommendedName>
</protein>
<dbReference type="InterPro" id="IPR013022">
    <property type="entry name" value="Xyl_isomerase-like_TIM-brl"/>
</dbReference>
<dbReference type="InterPro" id="IPR036237">
    <property type="entry name" value="Xyl_isomerase-like_sf"/>
</dbReference>